<accession>A0A542DRF6</accession>
<evidence type="ECO:0000259" key="2">
    <source>
        <dbReference type="Pfam" id="PF00561"/>
    </source>
</evidence>
<feature type="domain" description="AB hydrolase-1" evidence="2">
    <location>
        <begin position="26"/>
        <end position="144"/>
    </location>
</feature>
<evidence type="ECO:0000313" key="3">
    <source>
        <dbReference type="EMBL" id="TQJ05565.1"/>
    </source>
</evidence>
<dbReference type="InterPro" id="IPR000639">
    <property type="entry name" value="Epox_hydrolase-like"/>
</dbReference>
<evidence type="ECO:0000313" key="4">
    <source>
        <dbReference type="Proteomes" id="UP000320876"/>
    </source>
</evidence>
<comment type="caution">
    <text evidence="3">The sequence shown here is derived from an EMBL/GenBank/DDBJ whole genome shotgun (WGS) entry which is preliminary data.</text>
</comment>
<proteinExistence type="predicted"/>
<dbReference type="PANTHER" id="PTHR43329">
    <property type="entry name" value="EPOXIDE HYDROLASE"/>
    <property type="match status" value="1"/>
</dbReference>
<dbReference type="InterPro" id="IPR029058">
    <property type="entry name" value="AB_hydrolase_fold"/>
</dbReference>
<keyword evidence="4" id="KW-1185">Reference proteome</keyword>
<keyword evidence="1" id="KW-0378">Hydrolase</keyword>
<dbReference type="PRINTS" id="PR00412">
    <property type="entry name" value="EPOXHYDRLASE"/>
</dbReference>
<evidence type="ECO:0000256" key="1">
    <source>
        <dbReference type="ARBA" id="ARBA00022801"/>
    </source>
</evidence>
<dbReference type="OrthoDB" id="2987348at2"/>
<dbReference type="GO" id="GO:0016787">
    <property type="term" value="F:hydrolase activity"/>
    <property type="evidence" value="ECO:0007669"/>
    <property type="project" value="UniProtKB-KW"/>
</dbReference>
<organism evidence="3 4">
    <name type="scientific">Amycolatopsis cihanbeyliensis</name>
    <dbReference type="NCBI Taxonomy" id="1128664"/>
    <lineage>
        <taxon>Bacteria</taxon>
        <taxon>Bacillati</taxon>
        <taxon>Actinomycetota</taxon>
        <taxon>Actinomycetes</taxon>
        <taxon>Pseudonocardiales</taxon>
        <taxon>Pseudonocardiaceae</taxon>
        <taxon>Amycolatopsis</taxon>
    </lineage>
</organism>
<name>A0A542DRF6_AMYCI</name>
<dbReference type="PRINTS" id="PR00111">
    <property type="entry name" value="ABHYDROLASE"/>
</dbReference>
<gene>
    <name evidence="3" type="ORF">FB471_5402</name>
</gene>
<sequence>MTEYLSIPTPAGSFDAIAAGPADGRPVLLLHGFPEAAIEWEHQLAVLGAREYRAVAPDQRGYSPGVRPERPAEYAMEDLVGDVLAIAAELGWHRFDLVGHDWGGAVAWWTAAEHPERVRTLTAVSTPHPAALAEALRTDEDQQLRSGYLTEWRQTRVTEQRMLDNDGEALRRMFEWRVPDSHVEEYLRRLFEPGALTAALNWYRAGRPDGRIDTVPVPTMYVWGTEDVAFGSTAALATERWVTGPYRFEMLEDVTHWVPEEAADAMAALLLEHLRST</sequence>
<dbReference type="InterPro" id="IPR000073">
    <property type="entry name" value="AB_hydrolase_1"/>
</dbReference>
<dbReference type="Gene3D" id="3.40.50.1820">
    <property type="entry name" value="alpha/beta hydrolase"/>
    <property type="match status" value="1"/>
</dbReference>
<dbReference type="Proteomes" id="UP000320876">
    <property type="component" value="Unassembled WGS sequence"/>
</dbReference>
<dbReference type="SUPFAM" id="SSF53474">
    <property type="entry name" value="alpha/beta-Hydrolases"/>
    <property type="match status" value="1"/>
</dbReference>
<protein>
    <submittedName>
        <fullName evidence="3">Pimeloyl-ACP methyl ester carboxylesterase</fullName>
    </submittedName>
</protein>
<dbReference type="AlphaFoldDB" id="A0A542DRF6"/>
<dbReference type="EMBL" id="VFML01000001">
    <property type="protein sequence ID" value="TQJ05565.1"/>
    <property type="molecule type" value="Genomic_DNA"/>
</dbReference>
<reference evidence="3 4" key="1">
    <citation type="submission" date="2019-06" db="EMBL/GenBank/DDBJ databases">
        <title>Sequencing the genomes of 1000 actinobacteria strains.</title>
        <authorList>
            <person name="Klenk H.-P."/>
        </authorList>
    </citation>
    <scope>NUCLEOTIDE SEQUENCE [LARGE SCALE GENOMIC DNA]</scope>
    <source>
        <strain evidence="3 4">DSM 45679</strain>
    </source>
</reference>
<dbReference type="Pfam" id="PF00561">
    <property type="entry name" value="Abhydrolase_1"/>
    <property type="match status" value="1"/>
</dbReference>
<dbReference type="RefSeq" id="WP_142001071.1">
    <property type="nucleotide sequence ID" value="NZ_VFML01000001.1"/>
</dbReference>